<feature type="region of interest" description="Disordered" evidence="1">
    <location>
        <begin position="85"/>
        <end position="120"/>
    </location>
</feature>
<feature type="domain" description="BZIP" evidence="2">
    <location>
        <begin position="106"/>
        <end position="120"/>
    </location>
</feature>
<feature type="region of interest" description="Disordered" evidence="1">
    <location>
        <begin position="455"/>
        <end position="484"/>
    </location>
</feature>
<dbReference type="SUPFAM" id="SSF57959">
    <property type="entry name" value="Leucine zipper domain"/>
    <property type="match status" value="1"/>
</dbReference>
<dbReference type="PROSITE" id="PS00036">
    <property type="entry name" value="BZIP_BASIC"/>
    <property type="match status" value="1"/>
</dbReference>
<dbReference type="OrthoDB" id="2593073at2759"/>
<dbReference type="InterPro" id="IPR046347">
    <property type="entry name" value="bZIP_sf"/>
</dbReference>
<dbReference type="PANTHER" id="PTHR38116:SF9">
    <property type="entry name" value="BZIP DOMAIN-CONTAINING PROTEIN"/>
    <property type="match status" value="1"/>
</dbReference>
<evidence type="ECO:0000259" key="2">
    <source>
        <dbReference type="PROSITE" id="PS00036"/>
    </source>
</evidence>
<dbReference type="CDD" id="cd14688">
    <property type="entry name" value="bZIP_YAP"/>
    <property type="match status" value="1"/>
</dbReference>
<dbReference type="SMART" id="SM00338">
    <property type="entry name" value="BRLZ"/>
    <property type="match status" value="1"/>
</dbReference>
<protein>
    <recommendedName>
        <fullName evidence="2">BZIP domain-containing protein</fullName>
    </recommendedName>
</protein>
<keyword evidence="4" id="KW-1185">Reference proteome</keyword>
<dbReference type="Proteomes" id="UP000780801">
    <property type="component" value="Unassembled WGS sequence"/>
</dbReference>
<feature type="compositionally biased region" description="Low complexity" evidence="1">
    <location>
        <begin position="462"/>
        <end position="484"/>
    </location>
</feature>
<reference evidence="3" key="1">
    <citation type="journal article" date="2020" name="Fungal Divers.">
        <title>Resolving the Mortierellaceae phylogeny through synthesis of multi-gene phylogenetics and phylogenomics.</title>
        <authorList>
            <person name="Vandepol N."/>
            <person name="Liber J."/>
            <person name="Desiro A."/>
            <person name="Na H."/>
            <person name="Kennedy M."/>
            <person name="Barry K."/>
            <person name="Grigoriev I.V."/>
            <person name="Miller A.N."/>
            <person name="O'Donnell K."/>
            <person name="Stajich J.E."/>
            <person name="Bonito G."/>
        </authorList>
    </citation>
    <scope>NUCLEOTIDE SEQUENCE</scope>
    <source>
        <strain evidence="3">KOD1015</strain>
    </source>
</reference>
<feature type="compositionally biased region" description="Low complexity" evidence="1">
    <location>
        <begin position="210"/>
        <end position="226"/>
    </location>
</feature>
<dbReference type="InterPro" id="IPR021833">
    <property type="entry name" value="DUF3425"/>
</dbReference>
<accession>A0A9P6FQL7</accession>
<feature type="compositionally biased region" description="Polar residues" evidence="1">
    <location>
        <begin position="261"/>
        <end position="271"/>
    </location>
</feature>
<gene>
    <name evidence="3" type="ORF">BGW38_004079</name>
</gene>
<feature type="compositionally biased region" description="Basic and acidic residues" evidence="1">
    <location>
        <begin position="12"/>
        <end position="22"/>
    </location>
</feature>
<dbReference type="EMBL" id="JAABOA010002645">
    <property type="protein sequence ID" value="KAF9579602.1"/>
    <property type="molecule type" value="Genomic_DNA"/>
</dbReference>
<feature type="region of interest" description="Disordered" evidence="1">
    <location>
        <begin position="1"/>
        <end position="37"/>
    </location>
</feature>
<evidence type="ECO:0000313" key="4">
    <source>
        <dbReference type="Proteomes" id="UP000780801"/>
    </source>
</evidence>
<organism evidence="3 4">
    <name type="scientific">Lunasporangiospora selenospora</name>
    <dbReference type="NCBI Taxonomy" id="979761"/>
    <lineage>
        <taxon>Eukaryota</taxon>
        <taxon>Fungi</taxon>
        <taxon>Fungi incertae sedis</taxon>
        <taxon>Mucoromycota</taxon>
        <taxon>Mortierellomycotina</taxon>
        <taxon>Mortierellomycetes</taxon>
        <taxon>Mortierellales</taxon>
        <taxon>Mortierellaceae</taxon>
        <taxon>Lunasporangiospora</taxon>
    </lineage>
</organism>
<feature type="region of interest" description="Disordered" evidence="1">
    <location>
        <begin position="203"/>
        <end position="274"/>
    </location>
</feature>
<dbReference type="Gene3D" id="1.20.5.170">
    <property type="match status" value="1"/>
</dbReference>
<dbReference type="GO" id="GO:0003700">
    <property type="term" value="F:DNA-binding transcription factor activity"/>
    <property type="evidence" value="ECO:0007669"/>
    <property type="project" value="InterPro"/>
</dbReference>
<evidence type="ECO:0000313" key="3">
    <source>
        <dbReference type="EMBL" id="KAF9579602.1"/>
    </source>
</evidence>
<dbReference type="PANTHER" id="PTHR38116">
    <property type="entry name" value="CHROMOSOME 7, WHOLE GENOME SHOTGUN SEQUENCE"/>
    <property type="match status" value="1"/>
</dbReference>
<sequence>MTSTAEQPQRMPELDRPDKRPFADTASDDGNPHPHPHPHPIYTILLLFTSTPTLFIHPPAPSILTILSTLHRPFSLSYYMASQLQPPATTRKKPGRKPNPASPAVRKEQNRAAQRAFRDRKERHLQQLENLIKELKESQHTASLQWTTESQQLKNIIESLQSENYYLREVVFSFESALAKAGHTALLQDVKAELYRRHYENHAARKLSTSQPSPSPSQQQQQQPSPANSVVPESPAPLSMPGTSPTAAPSPSPVLAHAPSLPQTPAASASTPLLRPPMVVPGPVPVDDRIPHAVQVQMLNQALVAAMAAHAAASSTDVHKAFLSASTNLPLNSFASAHGGLNPTPSLSSATNASTNANANANPTAGASAWTQLGLTDPEDDNIFSMNSEILYKAPSMGFATGPDDTKTSLAAATAYDAFTAATRSALNAHTATWLPKQTSTLDDIQATMLTPGAAASAHGQNNNDNNNGSSSSSNGSSSNLMSMNPDLLNDANSLFGQPSLASLSPNQNMFSFTPGSMDNVFPAGSETPVFLDSDDVDSNEFSMTMISSSSSSAPLPTMEELNLKQNVIPSYRLQMEIQILASAQPATDPHIDPKIYAMPHDSRIDLIPCPKLRAQMILHQHDYDIEDLCQLLIGGAICHGHPLDPHNWEVPQAFFDRYGYLMGAELMKYKNKVWPKDQRRNSYRSY</sequence>
<comment type="caution">
    <text evidence="3">The sequence shown here is derived from an EMBL/GenBank/DDBJ whole genome shotgun (WGS) entry which is preliminary data.</text>
</comment>
<proteinExistence type="predicted"/>
<dbReference type="InterPro" id="IPR004827">
    <property type="entry name" value="bZIP"/>
</dbReference>
<name>A0A9P6FQL7_9FUNG</name>
<dbReference type="AlphaFoldDB" id="A0A9P6FQL7"/>
<evidence type="ECO:0000256" key="1">
    <source>
        <dbReference type="SAM" id="MobiDB-lite"/>
    </source>
</evidence>
<dbReference type="Pfam" id="PF11905">
    <property type="entry name" value="DUF3425"/>
    <property type="match status" value="1"/>
</dbReference>
<feature type="compositionally biased region" description="Basic and acidic residues" evidence="1">
    <location>
        <begin position="105"/>
        <end position="120"/>
    </location>
</feature>